<feature type="transmembrane region" description="Helical" evidence="6">
    <location>
        <begin position="130"/>
        <end position="149"/>
    </location>
</feature>
<evidence type="ECO:0000313" key="7">
    <source>
        <dbReference type="EMBL" id="SEK68651.1"/>
    </source>
</evidence>
<sequence length="345" mass="36616">MSRFELPEIDATRAGLVLFVASVIFLYSPVFIRPPSGTFVFLELAILFLLYALILIGLNLQFGHTGLVNFGPVAFFAVGGYAAAILTANDPYRAVGLGFAWPVGLVAGVLAAVALGVLLGFSTLKLRDDFLAIVTLAVAEIIHGLTITFRDVTGGSIGLQNVPRPIADMTGGGGGTELFATIVVLGSICLLAYGVFHRLSASPYGRVLRAIRADEQVTETLGKRVFRYKLVVFIYGAAIGGLAGALLVFYNGAASASFFTIDVTVIVWIGMLVGGAGSDRGVLGGLALIMGFQLFTRFLNDLLPFVTQDQFASIRLVLVGLLLMLVVKYRPEGIWGTAEELEADS</sequence>
<evidence type="ECO:0000256" key="2">
    <source>
        <dbReference type="ARBA" id="ARBA00022475"/>
    </source>
</evidence>
<evidence type="ECO:0000256" key="5">
    <source>
        <dbReference type="ARBA" id="ARBA00023136"/>
    </source>
</evidence>
<keyword evidence="4 6" id="KW-1133">Transmembrane helix</keyword>
<evidence type="ECO:0000313" key="8">
    <source>
        <dbReference type="Proteomes" id="UP000183894"/>
    </source>
</evidence>
<feature type="transmembrane region" description="Helical" evidence="6">
    <location>
        <begin position="281"/>
        <end position="299"/>
    </location>
</feature>
<keyword evidence="5 6" id="KW-0472">Membrane</keyword>
<evidence type="ECO:0000256" key="3">
    <source>
        <dbReference type="ARBA" id="ARBA00022692"/>
    </source>
</evidence>
<gene>
    <name evidence="7" type="ORF">SAMN04488691_1011084</name>
</gene>
<feature type="transmembrane region" description="Helical" evidence="6">
    <location>
        <begin position="99"/>
        <end position="121"/>
    </location>
</feature>
<dbReference type="EMBL" id="FOAD01000001">
    <property type="protein sequence ID" value="SEK68651.1"/>
    <property type="molecule type" value="Genomic_DNA"/>
</dbReference>
<proteinExistence type="predicted"/>
<evidence type="ECO:0000256" key="6">
    <source>
        <dbReference type="SAM" id="Phobius"/>
    </source>
</evidence>
<comment type="subcellular location">
    <subcellularLocation>
        <location evidence="1">Cell membrane</location>
        <topology evidence="1">Multi-pass membrane protein</topology>
    </subcellularLocation>
</comment>
<feature type="transmembrane region" description="Helical" evidence="6">
    <location>
        <begin position="12"/>
        <end position="32"/>
    </location>
</feature>
<protein>
    <submittedName>
        <fullName evidence="7">Amino acid/amide ABC transporter membrane protein 2, HAAT family</fullName>
    </submittedName>
</protein>
<dbReference type="GO" id="GO:0015658">
    <property type="term" value="F:branched-chain amino acid transmembrane transporter activity"/>
    <property type="evidence" value="ECO:0007669"/>
    <property type="project" value="InterPro"/>
</dbReference>
<feature type="transmembrane region" description="Helical" evidence="6">
    <location>
        <begin position="178"/>
        <end position="196"/>
    </location>
</feature>
<dbReference type="PANTHER" id="PTHR30482:SF10">
    <property type="entry name" value="HIGH-AFFINITY BRANCHED-CHAIN AMINO ACID TRANSPORT PROTEIN BRAE"/>
    <property type="match status" value="1"/>
</dbReference>
<dbReference type="Proteomes" id="UP000183894">
    <property type="component" value="Unassembled WGS sequence"/>
</dbReference>
<feature type="transmembrane region" description="Helical" evidence="6">
    <location>
        <begin position="67"/>
        <end position="87"/>
    </location>
</feature>
<evidence type="ECO:0000256" key="4">
    <source>
        <dbReference type="ARBA" id="ARBA00022989"/>
    </source>
</evidence>
<dbReference type="AlphaFoldDB" id="A0A1H7J1K0"/>
<dbReference type="InterPro" id="IPR001851">
    <property type="entry name" value="ABC_transp_permease"/>
</dbReference>
<dbReference type="GO" id="GO:0005886">
    <property type="term" value="C:plasma membrane"/>
    <property type="evidence" value="ECO:0007669"/>
    <property type="project" value="UniProtKB-SubCell"/>
</dbReference>
<dbReference type="CDD" id="cd06581">
    <property type="entry name" value="TM_PBP1_LivM_like"/>
    <property type="match status" value="1"/>
</dbReference>
<dbReference type="OrthoDB" id="15394at2157"/>
<feature type="transmembrane region" description="Helical" evidence="6">
    <location>
        <begin position="311"/>
        <end position="327"/>
    </location>
</feature>
<dbReference type="PANTHER" id="PTHR30482">
    <property type="entry name" value="HIGH-AFFINITY BRANCHED-CHAIN AMINO ACID TRANSPORT SYSTEM PERMEASE"/>
    <property type="match status" value="1"/>
</dbReference>
<dbReference type="RefSeq" id="WP_074792491.1">
    <property type="nucleotide sequence ID" value="NZ_FOAD01000001.1"/>
</dbReference>
<dbReference type="Pfam" id="PF02653">
    <property type="entry name" value="BPD_transp_2"/>
    <property type="match status" value="1"/>
</dbReference>
<evidence type="ECO:0000256" key="1">
    <source>
        <dbReference type="ARBA" id="ARBA00004651"/>
    </source>
</evidence>
<feature type="transmembrane region" description="Helical" evidence="6">
    <location>
        <begin position="256"/>
        <end position="274"/>
    </location>
</feature>
<accession>A0A1H7J1K0</accession>
<feature type="transmembrane region" description="Helical" evidence="6">
    <location>
        <begin position="38"/>
        <end position="60"/>
    </location>
</feature>
<reference evidence="7 8" key="1">
    <citation type="submission" date="2016-10" db="EMBL/GenBank/DDBJ databases">
        <authorList>
            <person name="de Groot N.N."/>
        </authorList>
    </citation>
    <scope>NUCLEOTIDE SEQUENCE [LARGE SCALE GENOMIC DNA]</scope>
    <source>
        <strain evidence="7 8">CDM_5</strain>
    </source>
</reference>
<feature type="transmembrane region" description="Helical" evidence="6">
    <location>
        <begin position="230"/>
        <end position="250"/>
    </location>
</feature>
<organism evidence="7 8">
    <name type="scientific">Haloferax larsenii</name>
    <dbReference type="NCBI Taxonomy" id="302484"/>
    <lineage>
        <taxon>Archaea</taxon>
        <taxon>Methanobacteriati</taxon>
        <taxon>Methanobacteriota</taxon>
        <taxon>Stenosarchaea group</taxon>
        <taxon>Halobacteria</taxon>
        <taxon>Halobacteriales</taxon>
        <taxon>Haloferacaceae</taxon>
        <taxon>Haloferax</taxon>
    </lineage>
</organism>
<name>A0A1H7J1K0_HALLR</name>
<keyword evidence="3 6" id="KW-0812">Transmembrane</keyword>
<dbReference type="InterPro" id="IPR043428">
    <property type="entry name" value="LivM-like"/>
</dbReference>
<keyword evidence="2" id="KW-1003">Cell membrane</keyword>